<dbReference type="STRING" id="2903.R1BM85"/>
<reference evidence="3" key="2">
    <citation type="submission" date="2024-10" db="UniProtKB">
        <authorList>
            <consortium name="EnsemblProtists"/>
        </authorList>
    </citation>
    <scope>IDENTIFICATION</scope>
</reference>
<dbReference type="OMA" id="VRHPMHV"/>
<dbReference type="PANTHER" id="PTHR10683">
    <property type="entry name" value="TRANSALDOLASE"/>
    <property type="match status" value="1"/>
</dbReference>
<dbReference type="GO" id="GO:0005975">
    <property type="term" value="P:carbohydrate metabolic process"/>
    <property type="evidence" value="ECO:0007669"/>
    <property type="project" value="InterPro"/>
</dbReference>
<dbReference type="Gene3D" id="3.20.20.70">
    <property type="entry name" value="Aldolase class I"/>
    <property type="match status" value="1"/>
</dbReference>
<keyword evidence="2" id="KW-0732">Signal</keyword>
<accession>A0A0D3IHP7</accession>
<dbReference type="InterPro" id="IPR001585">
    <property type="entry name" value="TAL/FSA"/>
</dbReference>
<dbReference type="SUPFAM" id="SSF51569">
    <property type="entry name" value="Aldolase"/>
    <property type="match status" value="1"/>
</dbReference>
<name>A0A0D3IHP7_EMIH1</name>
<dbReference type="PaxDb" id="2903-EOD10782"/>
<evidence type="ECO:0008006" key="5">
    <source>
        <dbReference type="Google" id="ProtNLM"/>
    </source>
</evidence>
<dbReference type="Pfam" id="PF00923">
    <property type="entry name" value="TAL_FSA"/>
    <property type="match status" value="1"/>
</dbReference>
<protein>
    <recommendedName>
        <fullName evidence="5">Transaldolase</fullName>
    </recommendedName>
</protein>
<dbReference type="GeneID" id="17256930"/>
<dbReference type="AlphaFoldDB" id="A0A0D3IHP7"/>
<keyword evidence="4" id="KW-1185">Reference proteome</keyword>
<dbReference type="eggNOG" id="ENOG502S0H6">
    <property type="taxonomic scope" value="Eukaryota"/>
</dbReference>
<evidence type="ECO:0000313" key="3">
    <source>
        <dbReference type="EnsemblProtists" id="EOD10782"/>
    </source>
</evidence>
<dbReference type="Proteomes" id="UP000013827">
    <property type="component" value="Unassembled WGS sequence"/>
</dbReference>
<feature type="signal peptide" evidence="2">
    <location>
        <begin position="1"/>
        <end position="20"/>
    </location>
</feature>
<evidence type="ECO:0000256" key="1">
    <source>
        <dbReference type="ARBA" id="ARBA00023270"/>
    </source>
</evidence>
<dbReference type="RefSeq" id="XP_005763211.1">
    <property type="nucleotide sequence ID" value="XM_005763154.1"/>
</dbReference>
<dbReference type="HOGENOM" id="CLU_079764_1_0_1"/>
<reference evidence="4" key="1">
    <citation type="journal article" date="2013" name="Nature">
        <title>Pan genome of the phytoplankton Emiliania underpins its global distribution.</title>
        <authorList>
            <person name="Read B.A."/>
            <person name="Kegel J."/>
            <person name="Klute M.J."/>
            <person name="Kuo A."/>
            <person name="Lefebvre S.C."/>
            <person name="Maumus F."/>
            <person name="Mayer C."/>
            <person name="Miller J."/>
            <person name="Monier A."/>
            <person name="Salamov A."/>
            <person name="Young J."/>
            <person name="Aguilar M."/>
            <person name="Claverie J.M."/>
            <person name="Frickenhaus S."/>
            <person name="Gonzalez K."/>
            <person name="Herman E.K."/>
            <person name="Lin Y.C."/>
            <person name="Napier J."/>
            <person name="Ogata H."/>
            <person name="Sarno A.F."/>
            <person name="Shmutz J."/>
            <person name="Schroeder D."/>
            <person name="de Vargas C."/>
            <person name="Verret F."/>
            <person name="von Dassow P."/>
            <person name="Valentin K."/>
            <person name="Van de Peer Y."/>
            <person name="Wheeler G."/>
            <person name="Dacks J.B."/>
            <person name="Delwiche C.F."/>
            <person name="Dyhrman S.T."/>
            <person name="Glockner G."/>
            <person name="John U."/>
            <person name="Richards T."/>
            <person name="Worden A.Z."/>
            <person name="Zhang X."/>
            <person name="Grigoriev I.V."/>
            <person name="Allen A.E."/>
            <person name="Bidle K."/>
            <person name="Borodovsky M."/>
            <person name="Bowler C."/>
            <person name="Brownlee C."/>
            <person name="Cock J.M."/>
            <person name="Elias M."/>
            <person name="Gladyshev V.N."/>
            <person name="Groth M."/>
            <person name="Guda C."/>
            <person name="Hadaegh A."/>
            <person name="Iglesias-Rodriguez M.D."/>
            <person name="Jenkins J."/>
            <person name="Jones B.M."/>
            <person name="Lawson T."/>
            <person name="Leese F."/>
            <person name="Lindquist E."/>
            <person name="Lobanov A."/>
            <person name="Lomsadze A."/>
            <person name="Malik S.B."/>
            <person name="Marsh M.E."/>
            <person name="Mackinder L."/>
            <person name="Mock T."/>
            <person name="Mueller-Roeber B."/>
            <person name="Pagarete A."/>
            <person name="Parker M."/>
            <person name="Probert I."/>
            <person name="Quesneville H."/>
            <person name="Raines C."/>
            <person name="Rensing S.A."/>
            <person name="Riano-Pachon D.M."/>
            <person name="Richier S."/>
            <person name="Rokitta S."/>
            <person name="Shiraiwa Y."/>
            <person name="Soanes D.M."/>
            <person name="van der Giezen M."/>
            <person name="Wahlund T.M."/>
            <person name="Williams B."/>
            <person name="Wilson W."/>
            <person name="Wolfe G."/>
            <person name="Wurch L.L."/>
        </authorList>
    </citation>
    <scope>NUCLEOTIDE SEQUENCE</scope>
</reference>
<dbReference type="EnsemblProtists" id="EOD10782">
    <property type="protein sequence ID" value="EOD10782"/>
    <property type="gene ID" value="EMIHUDRAFT_76927"/>
</dbReference>
<evidence type="ECO:0000313" key="4">
    <source>
        <dbReference type="Proteomes" id="UP000013827"/>
    </source>
</evidence>
<dbReference type="PANTHER" id="PTHR10683:SF40">
    <property type="entry name" value="FRUCTOSE-6-PHOSPHATE ALDOLASE 1-RELATED"/>
    <property type="match status" value="1"/>
</dbReference>
<feature type="chain" id="PRO_5044239387" description="Transaldolase" evidence="2">
    <location>
        <begin position="21"/>
        <end position="240"/>
    </location>
</feature>
<keyword evidence="1" id="KW-0704">Schiff base</keyword>
<sequence>MLALLLELCAVLVPPPPVRGASRFFLDTADVREWKALLPLGIFHGVTTNPVLLERAGVRCTVGECHRLARTAFELGAAEFMAQAWGGDTDSLVASGLALRSANPERIVVKVPVTADGTAAAARLVSAGTRVCLTACYSREQALVATAPRLTRDVPRSGAEYLAPYLGRIGDAGHDAHAELEAMQAIARGLGGGTPLSSPRAPRRIQRLFPPGLDTFTFSPAIARELFSDTLTAAAAASFE</sequence>
<dbReference type="InterPro" id="IPR013785">
    <property type="entry name" value="Aldolase_TIM"/>
</dbReference>
<dbReference type="KEGG" id="ehx:EMIHUDRAFT_76927"/>
<organism evidence="3 4">
    <name type="scientific">Emiliania huxleyi (strain CCMP1516)</name>
    <dbReference type="NCBI Taxonomy" id="280463"/>
    <lineage>
        <taxon>Eukaryota</taxon>
        <taxon>Haptista</taxon>
        <taxon>Haptophyta</taxon>
        <taxon>Prymnesiophyceae</taxon>
        <taxon>Isochrysidales</taxon>
        <taxon>Noelaerhabdaceae</taxon>
        <taxon>Emiliania</taxon>
    </lineage>
</organism>
<evidence type="ECO:0000256" key="2">
    <source>
        <dbReference type="SAM" id="SignalP"/>
    </source>
</evidence>
<proteinExistence type="predicted"/>